<comment type="caution">
    <text evidence="1">The sequence shown here is derived from an EMBL/GenBank/DDBJ whole genome shotgun (WGS) entry which is preliminary data.</text>
</comment>
<proteinExistence type="predicted"/>
<gene>
    <name evidence="1" type="ORF">ACFOX3_18355</name>
</gene>
<sequence>MCGYIRRHVDPRTLNEFLALLGAEGDYEGAEDETAKIQHYYPAFGGDPKRTIDGLLIQKGGVLKQVDATWWYDCREVGGELEVGQRTTFNARNLTSFYWRDAIRHRRAIVIATGLGEGKKVAGKNKHYLVTTQRLMLLGAVYQEFPGQKYSCAIITRDTHPRFEPYHDKAFPLFLPYNVEFLKLWMSDAGDEHPQIAQLLSNPRIFADLAITPVKTFKGELATGLTEFLHADERDRC</sequence>
<dbReference type="Gene3D" id="3.90.1680.10">
    <property type="entry name" value="SOS response associated peptidase-like"/>
    <property type="match status" value="1"/>
</dbReference>
<protein>
    <submittedName>
        <fullName evidence="1">SOS response-associated peptidase family protein</fullName>
    </submittedName>
</protein>
<reference evidence="2" key="1">
    <citation type="journal article" date="2019" name="Int. J. Syst. Evol. Microbiol.">
        <title>The Global Catalogue of Microorganisms (GCM) 10K type strain sequencing project: providing services to taxonomists for standard genome sequencing and annotation.</title>
        <authorList>
            <consortium name="The Broad Institute Genomics Platform"/>
            <consortium name="The Broad Institute Genome Sequencing Center for Infectious Disease"/>
            <person name="Wu L."/>
            <person name="Ma J."/>
        </authorList>
    </citation>
    <scope>NUCLEOTIDE SEQUENCE [LARGE SCALE GENOMIC DNA]</scope>
    <source>
        <strain evidence="2">CECT 8570</strain>
    </source>
</reference>
<accession>A0ABV8VB25</accession>
<dbReference type="Proteomes" id="UP001595840">
    <property type="component" value="Unassembled WGS sequence"/>
</dbReference>
<dbReference type="EMBL" id="JBHSCX010000021">
    <property type="protein sequence ID" value="MFC4364277.1"/>
    <property type="molecule type" value="Genomic_DNA"/>
</dbReference>
<dbReference type="InterPro" id="IPR003738">
    <property type="entry name" value="SRAP"/>
</dbReference>
<name>A0ABV8VB25_9GAMM</name>
<organism evidence="1 2">
    <name type="scientific">Simiduia curdlanivorans</name>
    <dbReference type="NCBI Taxonomy" id="1492769"/>
    <lineage>
        <taxon>Bacteria</taxon>
        <taxon>Pseudomonadati</taxon>
        <taxon>Pseudomonadota</taxon>
        <taxon>Gammaproteobacteria</taxon>
        <taxon>Cellvibrionales</taxon>
        <taxon>Cellvibrionaceae</taxon>
        <taxon>Simiduia</taxon>
    </lineage>
</organism>
<dbReference type="SUPFAM" id="SSF143081">
    <property type="entry name" value="BB1717-like"/>
    <property type="match status" value="1"/>
</dbReference>
<evidence type="ECO:0000313" key="2">
    <source>
        <dbReference type="Proteomes" id="UP001595840"/>
    </source>
</evidence>
<dbReference type="RefSeq" id="WP_290262370.1">
    <property type="nucleotide sequence ID" value="NZ_JAUFQG010000004.1"/>
</dbReference>
<evidence type="ECO:0000313" key="1">
    <source>
        <dbReference type="EMBL" id="MFC4364277.1"/>
    </source>
</evidence>
<dbReference type="Pfam" id="PF02586">
    <property type="entry name" value="SRAP"/>
    <property type="match status" value="1"/>
</dbReference>
<keyword evidence="2" id="KW-1185">Reference proteome</keyword>
<dbReference type="InterPro" id="IPR036590">
    <property type="entry name" value="SRAP-like"/>
</dbReference>